<evidence type="ECO:0000256" key="5">
    <source>
        <dbReference type="ARBA" id="ARBA00047942"/>
    </source>
</evidence>
<dbReference type="PANTHER" id="PTHR33841">
    <property type="entry name" value="DNA METHYLTRANSFERASE YEEA-RELATED"/>
    <property type="match status" value="1"/>
</dbReference>
<dbReference type="GO" id="GO:0006304">
    <property type="term" value="P:DNA modification"/>
    <property type="evidence" value="ECO:0007669"/>
    <property type="project" value="InterPro"/>
</dbReference>
<dbReference type="PRINTS" id="PR00507">
    <property type="entry name" value="N12N6MTFRASE"/>
</dbReference>
<dbReference type="InterPro" id="IPR011639">
    <property type="entry name" value="MethylTrfase_TaqI-like_dom"/>
</dbReference>
<evidence type="ECO:0000256" key="3">
    <source>
        <dbReference type="ARBA" id="ARBA00022679"/>
    </source>
</evidence>
<dbReference type="GO" id="GO:0003676">
    <property type="term" value="F:nucleic acid binding"/>
    <property type="evidence" value="ECO:0007669"/>
    <property type="project" value="InterPro"/>
</dbReference>
<evidence type="ECO:0000313" key="8">
    <source>
        <dbReference type="Proteomes" id="UP000460317"/>
    </source>
</evidence>
<dbReference type="GO" id="GO:0032259">
    <property type="term" value="P:methylation"/>
    <property type="evidence" value="ECO:0007669"/>
    <property type="project" value="UniProtKB-KW"/>
</dbReference>
<organism evidence="7 8">
    <name type="scientific">Bacteroides thetaiotaomicron</name>
    <dbReference type="NCBI Taxonomy" id="818"/>
    <lineage>
        <taxon>Bacteria</taxon>
        <taxon>Pseudomonadati</taxon>
        <taxon>Bacteroidota</taxon>
        <taxon>Bacteroidia</taxon>
        <taxon>Bacteroidales</taxon>
        <taxon>Bacteroidaceae</taxon>
        <taxon>Bacteroides</taxon>
    </lineage>
</organism>
<dbReference type="InterPro" id="IPR002052">
    <property type="entry name" value="DNA_methylase_N6_adenine_CS"/>
</dbReference>
<evidence type="ECO:0000256" key="4">
    <source>
        <dbReference type="ARBA" id="ARBA00022691"/>
    </source>
</evidence>
<dbReference type="NCBIfam" id="NF033452">
    <property type="entry name" value="BREX_1_MTaseX"/>
    <property type="match status" value="1"/>
</dbReference>
<proteinExistence type="predicted"/>
<dbReference type="Gene3D" id="3.40.50.150">
    <property type="entry name" value="Vaccinia Virus protein VP39"/>
    <property type="match status" value="1"/>
</dbReference>
<evidence type="ECO:0000256" key="2">
    <source>
        <dbReference type="ARBA" id="ARBA00022603"/>
    </source>
</evidence>
<gene>
    <name evidence="7" type="primary">pglX</name>
    <name evidence="7" type="ORF">GAN93_04195</name>
</gene>
<dbReference type="AlphaFoldDB" id="A0A7J5JUI3"/>
<dbReference type="PANTHER" id="PTHR33841:SF1">
    <property type="entry name" value="DNA METHYLTRANSFERASE A"/>
    <property type="match status" value="1"/>
</dbReference>
<name>A0A7J5JUI3_BACT4</name>
<reference evidence="7 8" key="1">
    <citation type="journal article" date="2019" name="Nat. Med.">
        <title>A library of human gut bacterial isolates paired with longitudinal multiomics data enables mechanistic microbiome research.</title>
        <authorList>
            <person name="Poyet M."/>
            <person name="Groussin M."/>
            <person name="Gibbons S.M."/>
            <person name="Avila-Pacheco J."/>
            <person name="Jiang X."/>
            <person name="Kearney S.M."/>
            <person name="Perrotta A.R."/>
            <person name="Berdy B."/>
            <person name="Zhao S."/>
            <person name="Lieberman T.D."/>
            <person name="Swanson P.K."/>
            <person name="Smith M."/>
            <person name="Roesemann S."/>
            <person name="Alexander J.E."/>
            <person name="Rich S.A."/>
            <person name="Livny J."/>
            <person name="Vlamakis H."/>
            <person name="Clish C."/>
            <person name="Bullock K."/>
            <person name="Deik A."/>
            <person name="Scott J."/>
            <person name="Pierce K.A."/>
            <person name="Xavier R.J."/>
            <person name="Alm E.J."/>
        </authorList>
    </citation>
    <scope>NUCLEOTIDE SEQUENCE [LARGE SCALE GENOMIC DNA]</scope>
    <source>
        <strain evidence="7 8">BIOML-A165</strain>
    </source>
</reference>
<sequence length="1171" mass="135508">METNQIKKFAIEARNILKTGVLNKITSLGFDAHGKVEEKNKPLKVQPGAIFMGTHIADDTFYDKWISLYERVQQKGVKEVCEETAYTWFNRLMAIRIMQKNSFISPILAYESEIVHIPHIVAEARRGILPTMTEDNRRALLEYMEDDNKVTEQFTYLIIAFCQFNPVLKACFGSVNDYTELLLPKNILAEGGFIDLLNHTDFISDEDYCSPELIGWLYQFYISEKKDEVFASFKKSKKAEAEDIPAATQIFTPNWIVKYMVQNTIGRIYLDNNPYSSLAEQMKYLVEPSEPTPQEAKLVISDIETMKMIDPACGSGHILIEAFDLFYQMYQEEGYSRRQAVEAILTKNLLGIDLDTRAKQLAMFALLMAACKKDTYFLEANILPQVFDMSGIPMLHDRMRNDLSDILLTKDHKVLNELMDAMELLQQADNLGSIMKFDISEVTREIIVRRLAEYKTMGEMPFMIRNFLSAFRLLLALTDKYAAVVANPPYMGSGNMNPELAKYVKDNYEDGKADLFSVFMYVSMQLLTPQGKIGMINMQSWMFLSSFEKLRKYFIKNYQIDNMLHLGPRTFDELNGEIVQNTTFIVSNTLPSTSGIYYQLTDGKNCIDKKRMFLNKENQFTVNSQKEFEKIPGHPIAYWVSDKIKEVFTSNVVLSSVASPCVGLQTADNAKFLRLWFEVNLNRIGFECENATIAISSQKKWFPYNKGGAYRKWYGNQEFIINWENNGYEIKKTKGAVIRNPQFYFRESISWGLITSGGSSFRYYPKGFIYDVAGMSLFMTKQINQLAVIASLNTKLFSKLIKIINPTINMQCGDIAKSPYLMISSNYTTANLAEQNISISKIDWNIHETSWDFKKTTLLDTEFNKQESKSLLSNVYKSYCMQWHSLFMQLHRNEEELNRQFIEIYGLQDELTPSVPLEEITILQQGEITIKDNEITFNADVIMKQFISYAVGCWMGRYRLDRPGLQIAHPNPTEEETAPYPYNGEEFTIDDDAIIPFMSRDCVFDDNAVSRFTDFVRITFGAETLTENLNFIEESLGKTLEDYLVKDFWKDHKKMYQNRPIYWLFSSKKGAFQCITYMHRMDAYTVEKIRSKYLLPHIEYLSNRILEMENRAASLSTQERKKLDKLRKDLDECQEYHNRLHIIADEQIAFDLDDGVLVNHAKFKDVVAKIK</sequence>
<accession>A0A7J5JUI3</accession>
<evidence type="ECO:0000259" key="6">
    <source>
        <dbReference type="Pfam" id="PF07669"/>
    </source>
</evidence>
<keyword evidence="4" id="KW-0949">S-adenosyl-L-methionine</keyword>
<keyword evidence="2 7" id="KW-0489">Methyltransferase</keyword>
<protein>
    <recommendedName>
        <fullName evidence="1">site-specific DNA-methyltransferase (adenine-specific)</fullName>
        <ecNumber evidence="1">2.1.1.72</ecNumber>
    </recommendedName>
</protein>
<dbReference type="GO" id="GO:0009007">
    <property type="term" value="F:site-specific DNA-methyltransferase (adenine-specific) activity"/>
    <property type="evidence" value="ECO:0007669"/>
    <property type="project" value="UniProtKB-EC"/>
</dbReference>
<comment type="catalytic activity">
    <reaction evidence="5">
        <text>a 2'-deoxyadenosine in DNA + S-adenosyl-L-methionine = an N(6)-methyl-2'-deoxyadenosine in DNA + S-adenosyl-L-homocysteine + H(+)</text>
        <dbReference type="Rhea" id="RHEA:15197"/>
        <dbReference type="Rhea" id="RHEA-COMP:12418"/>
        <dbReference type="Rhea" id="RHEA-COMP:12419"/>
        <dbReference type="ChEBI" id="CHEBI:15378"/>
        <dbReference type="ChEBI" id="CHEBI:57856"/>
        <dbReference type="ChEBI" id="CHEBI:59789"/>
        <dbReference type="ChEBI" id="CHEBI:90615"/>
        <dbReference type="ChEBI" id="CHEBI:90616"/>
        <dbReference type="EC" id="2.1.1.72"/>
    </reaction>
</comment>
<comment type="caution">
    <text evidence="7">The sequence shown here is derived from an EMBL/GenBank/DDBJ whole genome shotgun (WGS) entry which is preliminary data.</text>
</comment>
<evidence type="ECO:0000256" key="1">
    <source>
        <dbReference type="ARBA" id="ARBA00011900"/>
    </source>
</evidence>
<dbReference type="SUPFAM" id="SSF53335">
    <property type="entry name" value="S-adenosyl-L-methionine-dependent methyltransferases"/>
    <property type="match status" value="1"/>
</dbReference>
<feature type="domain" description="Type II methyltransferase M.TaqI-like" evidence="6">
    <location>
        <begin position="347"/>
        <end position="567"/>
    </location>
</feature>
<dbReference type="EC" id="2.1.1.72" evidence="1"/>
<keyword evidence="3 7" id="KW-0808">Transferase</keyword>
<dbReference type="InterPro" id="IPR029063">
    <property type="entry name" value="SAM-dependent_MTases_sf"/>
</dbReference>
<evidence type="ECO:0000313" key="7">
    <source>
        <dbReference type="EMBL" id="KAB4454864.1"/>
    </source>
</evidence>
<dbReference type="Proteomes" id="UP000460317">
    <property type="component" value="Unassembled WGS sequence"/>
</dbReference>
<dbReference type="Pfam" id="PF07669">
    <property type="entry name" value="Eco57I"/>
    <property type="match status" value="1"/>
</dbReference>
<dbReference type="EMBL" id="WCSB01000002">
    <property type="protein sequence ID" value="KAB4454864.1"/>
    <property type="molecule type" value="Genomic_DNA"/>
</dbReference>
<dbReference type="RefSeq" id="WP_130041243.1">
    <property type="nucleotide sequence ID" value="NZ_DAWECT010000095.1"/>
</dbReference>
<dbReference type="InterPro" id="IPR050953">
    <property type="entry name" value="N4_N6_ade-DNA_methylase"/>
</dbReference>
<dbReference type="InterPro" id="IPR047939">
    <property type="entry name" value="BREX_1_PglX"/>
</dbReference>
<dbReference type="PROSITE" id="PS00092">
    <property type="entry name" value="N6_MTASE"/>
    <property type="match status" value="1"/>
</dbReference>